<proteinExistence type="predicted"/>
<evidence type="ECO:0000313" key="1">
    <source>
        <dbReference type="EMBL" id="CAB4191018.1"/>
    </source>
</evidence>
<gene>
    <name evidence="1" type="ORF">UFOVP1215_2</name>
</gene>
<protein>
    <submittedName>
        <fullName evidence="1">Uncharacterized protein</fullName>
    </submittedName>
</protein>
<reference evidence="1" key="1">
    <citation type="submission" date="2020-05" db="EMBL/GenBank/DDBJ databases">
        <authorList>
            <person name="Chiriac C."/>
            <person name="Salcher M."/>
            <person name="Ghai R."/>
            <person name="Kavagutti S V."/>
        </authorList>
    </citation>
    <scope>NUCLEOTIDE SEQUENCE</scope>
</reference>
<name>A0A6J5RBB3_9CAUD</name>
<dbReference type="EMBL" id="LR797170">
    <property type="protein sequence ID" value="CAB4191018.1"/>
    <property type="molecule type" value="Genomic_DNA"/>
</dbReference>
<accession>A0A6J5RBB3</accession>
<organism evidence="1">
    <name type="scientific">uncultured Caudovirales phage</name>
    <dbReference type="NCBI Taxonomy" id="2100421"/>
    <lineage>
        <taxon>Viruses</taxon>
        <taxon>Duplodnaviria</taxon>
        <taxon>Heunggongvirae</taxon>
        <taxon>Uroviricota</taxon>
        <taxon>Caudoviricetes</taxon>
        <taxon>Peduoviridae</taxon>
        <taxon>Maltschvirus</taxon>
        <taxon>Maltschvirus maltsch</taxon>
    </lineage>
</organism>
<sequence>MKLEITIEHHSGESAVHTASVPEWQKWEIKFGRTIQDAHNNLGVNDILFLAWNAMKREAAGKAVKPFEIWCETVSDFSIGDDLPKDTQPEA</sequence>